<dbReference type="PATRIC" id="fig|762967.3.peg.1755"/>
<organism evidence="11 12">
    <name type="scientific">Sutterella parvirubra YIT 11816</name>
    <dbReference type="NCBI Taxonomy" id="762967"/>
    <lineage>
        <taxon>Bacteria</taxon>
        <taxon>Pseudomonadati</taxon>
        <taxon>Pseudomonadota</taxon>
        <taxon>Betaproteobacteria</taxon>
        <taxon>Burkholderiales</taxon>
        <taxon>Sutterellaceae</taxon>
        <taxon>Sutterella</taxon>
    </lineage>
</organism>
<dbReference type="RefSeq" id="WP_008543516.1">
    <property type="nucleotide sequence ID" value="NZ_JH605011.1"/>
</dbReference>
<evidence type="ECO:0000256" key="6">
    <source>
        <dbReference type="ARBA" id="ARBA00022970"/>
    </source>
</evidence>
<keyword evidence="5 9" id="KW-0812">Transmembrane</keyword>
<dbReference type="Proteomes" id="UP000004956">
    <property type="component" value="Unassembled WGS sequence"/>
</dbReference>
<dbReference type="InterPro" id="IPR035906">
    <property type="entry name" value="MetI-like_sf"/>
</dbReference>
<evidence type="ECO:0000256" key="5">
    <source>
        <dbReference type="ARBA" id="ARBA00022692"/>
    </source>
</evidence>
<dbReference type="InterPro" id="IPR010065">
    <property type="entry name" value="AA_ABC_transptr_permease_3TM"/>
</dbReference>
<feature type="transmembrane region" description="Helical" evidence="9">
    <location>
        <begin position="266"/>
        <end position="285"/>
    </location>
</feature>
<comment type="subcellular location">
    <subcellularLocation>
        <location evidence="1">Cell inner membrane</location>
        <topology evidence="1">Multi-pass membrane protein</topology>
    </subcellularLocation>
</comment>
<dbReference type="AlphaFoldDB" id="H3KHI8"/>
<dbReference type="InterPro" id="IPR000515">
    <property type="entry name" value="MetI-like"/>
</dbReference>
<feature type="transmembrane region" description="Helical" evidence="9">
    <location>
        <begin position="218"/>
        <end position="246"/>
    </location>
</feature>
<feature type="transmembrane region" description="Helical" evidence="9">
    <location>
        <begin position="363"/>
        <end position="388"/>
    </location>
</feature>
<evidence type="ECO:0000256" key="7">
    <source>
        <dbReference type="ARBA" id="ARBA00022989"/>
    </source>
</evidence>
<keyword evidence="12" id="KW-1185">Reference proteome</keyword>
<dbReference type="OrthoDB" id="9808531at2"/>
<evidence type="ECO:0000313" key="11">
    <source>
        <dbReference type="EMBL" id="EHY30419.1"/>
    </source>
</evidence>
<dbReference type="EMBL" id="AFBQ01000339">
    <property type="protein sequence ID" value="EHY30419.1"/>
    <property type="molecule type" value="Genomic_DNA"/>
</dbReference>
<dbReference type="SUPFAM" id="SSF161098">
    <property type="entry name" value="MetI-like"/>
    <property type="match status" value="1"/>
</dbReference>
<comment type="caution">
    <text evidence="11">The sequence shown here is derived from an EMBL/GenBank/DDBJ whole genome shotgun (WGS) entry which is preliminary data.</text>
</comment>
<dbReference type="PANTHER" id="PTHR30614">
    <property type="entry name" value="MEMBRANE COMPONENT OF AMINO ACID ABC TRANSPORTER"/>
    <property type="match status" value="1"/>
</dbReference>
<proteinExistence type="inferred from homology"/>
<keyword evidence="7 9" id="KW-1133">Transmembrane helix</keyword>
<dbReference type="Gene3D" id="1.10.3720.10">
    <property type="entry name" value="MetI-like"/>
    <property type="match status" value="1"/>
</dbReference>
<dbReference type="PANTHER" id="PTHR30614:SF37">
    <property type="entry name" value="AMINO-ACID ABC TRANSPORTER PERMEASE PROTEIN YHDX-RELATED"/>
    <property type="match status" value="1"/>
</dbReference>
<dbReference type="GO" id="GO:0022857">
    <property type="term" value="F:transmembrane transporter activity"/>
    <property type="evidence" value="ECO:0007669"/>
    <property type="project" value="InterPro"/>
</dbReference>
<protein>
    <submittedName>
        <fullName evidence="11">Putative general L-amino acid transport system permease protein AapQ</fullName>
    </submittedName>
</protein>
<dbReference type="HOGENOM" id="CLU_019602_8_0_4"/>
<feature type="domain" description="ABC transmembrane type-1" evidence="10">
    <location>
        <begin position="99"/>
        <end position="392"/>
    </location>
</feature>
<evidence type="ECO:0000256" key="1">
    <source>
        <dbReference type="ARBA" id="ARBA00004429"/>
    </source>
</evidence>
<evidence type="ECO:0000256" key="3">
    <source>
        <dbReference type="ARBA" id="ARBA00022448"/>
    </source>
</evidence>
<feature type="transmembrane region" description="Helical" evidence="9">
    <location>
        <begin position="91"/>
        <end position="120"/>
    </location>
</feature>
<evidence type="ECO:0000259" key="10">
    <source>
        <dbReference type="PROSITE" id="PS50928"/>
    </source>
</evidence>
<feature type="transmembrane region" description="Helical" evidence="9">
    <location>
        <begin position="33"/>
        <end position="52"/>
    </location>
</feature>
<dbReference type="GO" id="GO:0043190">
    <property type="term" value="C:ATP-binding cassette (ABC) transporter complex"/>
    <property type="evidence" value="ECO:0007669"/>
    <property type="project" value="InterPro"/>
</dbReference>
<dbReference type="NCBIfam" id="TIGR01726">
    <property type="entry name" value="HEQRo_perm_3TM"/>
    <property type="match status" value="1"/>
</dbReference>
<gene>
    <name evidence="11" type="ORF">HMPREF9440_02232</name>
</gene>
<accession>H3KHI8</accession>
<dbReference type="STRING" id="762967.HMPREF9440_02232"/>
<keyword evidence="4" id="KW-1003">Cell membrane</keyword>
<dbReference type="InterPro" id="IPR043429">
    <property type="entry name" value="ArtM/GltK/GlnP/TcyL/YhdX-like"/>
</dbReference>
<comment type="similarity">
    <text evidence="2">Belongs to the binding-protein-dependent transport system permease family. HisMQ subfamily.</text>
</comment>
<evidence type="ECO:0000256" key="8">
    <source>
        <dbReference type="ARBA" id="ARBA00023136"/>
    </source>
</evidence>
<reference evidence="11 12" key="1">
    <citation type="submission" date="2011-11" db="EMBL/GenBank/DDBJ databases">
        <authorList>
            <person name="Weinstock G."/>
            <person name="Sodergren E."/>
            <person name="Clifton S."/>
            <person name="Fulton L."/>
            <person name="Fulton B."/>
            <person name="Courtney L."/>
            <person name="Fronick C."/>
            <person name="Harrison M."/>
            <person name="Strong C."/>
            <person name="Farmer C."/>
            <person name="Delahaunty K."/>
            <person name="Markovic C."/>
            <person name="Hall O."/>
            <person name="Minx P."/>
            <person name="Tomlinson C."/>
            <person name="Mitreva M."/>
            <person name="Hou S."/>
            <person name="Chen J."/>
            <person name="Wollam A."/>
            <person name="Pepin K.H."/>
            <person name="Johnson M."/>
            <person name="Bhonagiri V."/>
            <person name="Zhang X."/>
            <person name="Suruliraj S."/>
            <person name="Warren W."/>
            <person name="Chinwalla A."/>
            <person name="Mardis E.R."/>
            <person name="Wilson R.K."/>
        </authorList>
    </citation>
    <scope>NUCLEOTIDE SEQUENCE [LARGE SCALE GENOMIC DNA]</scope>
    <source>
        <strain evidence="11 12">YIT 11816</strain>
    </source>
</reference>
<sequence>MLRFGARWRDSLWTTPGDEAWRRREQARRRREYTLQAVLILLLVGVLAALSVNVAENLEAKNIRNGFEFLFGRAGFDIGEKLLPFTSADQLWRAFLIGLLNTLHVSVLSILTATVLGIVVGVMRISRHPGLRFLGAAHVEVYRNVPLLVLLLAIYLTITELLPGVRDAWSLGDWIYLSKTGLLYAVPQLGGWAMAAFALVGAAAGFGAWKVTLRRQPALIAGVAAAGAFVLAGFAAWLTVGFAFGWDAPVATRFSMRGGAAVTPEFLALWVGLTMFTSASIAEIVRAGVAAVRPGQWDAGLALGLTLLETVSYVIFPQSMRLAIPPLASQYMNLTKNSSLAVMVGYPDLVNIANTTINVSAQALEVICIIMGVYLTVNLLIAVVMNAVNKLVMRAPQ</sequence>
<evidence type="ECO:0000313" key="12">
    <source>
        <dbReference type="Proteomes" id="UP000004956"/>
    </source>
</evidence>
<dbReference type="PROSITE" id="PS50928">
    <property type="entry name" value="ABC_TM1"/>
    <property type="match status" value="1"/>
</dbReference>
<feature type="transmembrane region" description="Helical" evidence="9">
    <location>
        <begin position="182"/>
        <end position="206"/>
    </location>
</feature>
<keyword evidence="8 9" id="KW-0472">Membrane</keyword>
<evidence type="ECO:0000256" key="2">
    <source>
        <dbReference type="ARBA" id="ARBA00010072"/>
    </source>
</evidence>
<evidence type="ECO:0000256" key="4">
    <source>
        <dbReference type="ARBA" id="ARBA00022475"/>
    </source>
</evidence>
<keyword evidence="3" id="KW-0813">Transport</keyword>
<dbReference type="GO" id="GO:0006865">
    <property type="term" value="P:amino acid transport"/>
    <property type="evidence" value="ECO:0007669"/>
    <property type="project" value="UniProtKB-KW"/>
</dbReference>
<name>H3KHI8_9BURK</name>
<evidence type="ECO:0000256" key="9">
    <source>
        <dbReference type="SAM" id="Phobius"/>
    </source>
</evidence>
<keyword evidence="6" id="KW-0029">Amino-acid transport</keyword>
<feature type="transmembrane region" description="Helical" evidence="9">
    <location>
        <begin position="141"/>
        <end position="162"/>
    </location>
</feature>